<evidence type="ECO:0000256" key="3">
    <source>
        <dbReference type="ARBA" id="ARBA00022490"/>
    </source>
</evidence>
<feature type="repeat" description="WD" evidence="6">
    <location>
        <begin position="160"/>
        <end position="193"/>
    </location>
</feature>
<dbReference type="EMBL" id="CAJGYM010000117">
    <property type="protein sequence ID" value="CAD6198184.1"/>
    <property type="molecule type" value="Genomic_DNA"/>
</dbReference>
<dbReference type="PROSITE" id="PS50294">
    <property type="entry name" value="WD_REPEATS_REGION"/>
    <property type="match status" value="3"/>
</dbReference>
<accession>A0A8S1HV65</accession>
<name>A0A8S1HV65_9PELO</name>
<comment type="similarity">
    <text evidence="2">Belongs to the WD repeat PLAP family.</text>
</comment>
<evidence type="ECO:0000313" key="10">
    <source>
        <dbReference type="Proteomes" id="UP000835052"/>
    </source>
</evidence>
<feature type="domain" description="PFU" evidence="7">
    <location>
        <begin position="320"/>
        <end position="418"/>
    </location>
</feature>
<dbReference type="PROSITE" id="PS51396">
    <property type="entry name" value="PUL"/>
    <property type="match status" value="1"/>
</dbReference>
<dbReference type="PANTHER" id="PTHR19849">
    <property type="entry name" value="PHOSPHOLIPASE A-2-ACTIVATING PROTEIN"/>
    <property type="match status" value="1"/>
</dbReference>
<dbReference type="PRINTS" id="PR00320">
    <property type="entry name" value="GPROTEINBRPT"/>
</dbReference>
<dbReference type="CDD" id="cd00200">
    <property type="entry name" value="WD40"/>
    <property type="match status" value="1"/>
</dbReference>
<feature type="domain" description="PUL" evidence="8">
    <location>
        <begin position="573"/>
        <end position="846"/>
    </location>
</feature>
<sequence length="850" mass="93063">MADVSSSQGTSSAFSEVSKYSLSTIITGHKSDVKAVVLTPSGSLITGGRDETIRFWNKKAGEYQETQKLVQPKGLIVNSLAYSSSSAGWRLFAGRKDGSIAMYASGSQEPVTVVKHHQNNVCCLHVDDKNGVLLSGSWDTHVIVWPIAEFHTDVINALLLDGHTMSIWALATFPDHPQHYLSASADKTIRLWQNDVIKKVFIGHTDVVRALAVISNGRFISASNDGTIRLWDVESGSCVNKFQNISEDFIYSLALSDSFVCTCGEEGNLEFWSVSSDGTSHSFKSEFVVTTPATTTWDVKVLPSSDVAVSASDGRVYIFTKDPSRAAPKQLCEAFDAEVVAKVSMMMNRKQEDSTVVIKVALDDGPTKMELRYKKGSDPAVAAENFITENQLPISYLSEIIEYICTNIPEARAFQEKQFLRRSVKKTEVDGVLYDFVVDVDLKEKGRAKLLFNFNDDADLVAQTFVEKYNLSMAALYEYSNLIRKYQAGSSAPPPVYSDPYSGRYVPSTGSGGALSGYDDPFTGGNRYVPGSTASSANSFGGDPFTGEGSYKTSNTGVALAQQPLDKKKPRGALVPVPDFFVFEGVSAKEKAMAKLRESNGTQELLVVLTPEELSSLEDLMSSKSLSEETLEHLKEAFGKTFGWSVTDLMPVVDCFRLALLRRDLNDFFCDKERSEKIMNTFLAILVSDSIEPPLKTFVCRCIANAFKHPAGGQLFVSHELSTFSSLILKHLVHGKAAHTRVAAASALANFALSLLRQSQECCELGRREDVLRAVIQEIEPVPSFGDFPPDALVRLLQAIVTLMWGDISIITLAKSRNMAQLAARLKDAAPEESGGKEVARDIVEMTYAV</sequence>
<dbReference type="InterPro" id="IPR036322">
    <property type="entry name" value="WD40_repeat_dom_sf"/>
</dbReference>
<proteinExistence type="inferred from homology"/>
<dbReference type="InterPro" id="IPR011989">
    <property type="entry name" value="ARM-like"/>
</dbReference>
<evidence type="ECO:0000256" key="2">
    <source>
        <dbReference type="ARBA" id="ARBA00008495"/>
    </source>
</evidence>
<dbReference type="SMART" id="SM00320">
    <property type="entry name" value="WD40"/>
    <property type="match status" value="7"/>
</dbReference>
<evidence type="ECO:0000259" key="7">
    <source>
        <dbReference type="PROSITE" id="PS51394"/>
    </source>
</evidence>
<dbReference type="GO" id="GO:0043130">
    <property type="term" value="F:ubiquitin binding"/>
    <property type="evidence" value="ECO:0007669"/>
    <property type="project" value="TreeGrafter"/>
</dbReference>
<organism evidence="9 10">
    <name type="scientific">Caenorhabditis auriculariae</name>
    <dbReference type="NCBI Taxonomy" id="2777116"/>
    <lineage>
        <taxon>Eukaryota</taxon>
        <taxon>Metazoa</taxon>
        <taxon>Ecdysozoa</taxon>
        <taxon>Nematoda</taxon>
        <taxon>Chromadorea</taxon>
        <taxon>Rhabditida</taxon>
        <taxon>Rhabditina</taxon>
        <taxon>Rhabditomorpha</taxon>
        <taxon>Rhabditoidea</taxon>
        <taxon>Rhabditidae</taxon>
        <taxon>Peloderinae</taxon>
        <taxon>Caenorhabditis</taxon>
    </lineage>
</organism>
<dbReference type="PANTHER" id="PTHR19849:SF0">
    <property type="entry name" value="PHOSPHOLIPASE A-2-ACTIVATING PROTEIN"/>
    <property type="match status" value="1"/>
</dbReference>
<gene>
    <name evidence="9" type="ORF">CAUJ_LOCUS14090</name>
</gene>
<feature type="repeat" description="WD" evidence="6">
    <location>
        <begin position="26"/>
        <end position="66"/>
    </location>
</feature>
<dbReference type="Proteomes" id="UP000835052">
    <property type="component" value="Unassembled WGS sequence"/>
</dbReference>
<dbReference type="Pfam" id="PF09070">
    <property type="entry name" value="PFU"/>
    <property type="match status" value="2"/>
</dbReference>
<dbReference type="Pfam" id="PF00400">
    <property type="entry name" value="WD40"/>
    <property type="match status" value="4"/>
</dbReference>
<evidence type="ECO:0000256" key="1">
    <source>
        <dbReference type="ARBA" id="ARBA00004496"/>
    </source>
</evidence>
<dbReference type="Gene3D" id="1.25.10.10">
    <property type="entry name" value="Leucine-rich Repeat Variant"/>
    <property type="match status" value="1"/>
</dbReference>
<keyword evidence="4 6" id="KW-0853">WD repeat</keyword>
<dbReference type="AlphaFoldDB" id="A0A8S1HV65"/>
<dbReference type="Pfam" id="PF08324">
    <property type="entry name" value="PUL"/>
    <property type="match status" value="1"/>
</dbReference>
<dbReference type="InterPro" id="IPR020472">
    <property type="entry name" value="WD40_PAC1"/>
</dbReference>
<keyword evidence="10" id="KW-1185">Reference proteome</keyword>
<keyword evidence="3" id="KW-0963">Cytoplasm</keyword>
<reference evidence="9" key="1">
    <citation type="submission" date="2020-10" db="EMBL/GenBank/DDBJ databases">
        <authorList>
            <person name="Kikuchi T."/>
        </authorList>
    </citation>
    <scope>NUCLEOTIDE SEQUENCE</scope>
    <source>
        <strain evidence="9">NKZ352</strain>
    </source>
</reference>
<dbReference type="GO" id="GO:0043161">
    <property type="term" value="P:proteasome-mediated ubiquitin-dependent protein catabolic process"/>
    <property type="evidence" value="ECO:0007669"/>
    <property type="project" value="TreeGrafter"/>
</dbReference>
<evidence type="ECO:0000256" key="6">
    <source>
        <dbReference type="PROSITE-ProRule" id="PRU00221"/>
    </source>
</evidence>
<dbReference type="InterPro" id="IPR013535">
    <property type="entry name" value="PUL_dom"/>
</dbReference>
<comment type="subcellular location">
    <subcellularLocation>
        <location evidence="1">Cytoplasm</location>
    </subcellularLocation>
</comment>
<dbReference type="PROSITE" id="PS50082">
    <property type="entry name" value="WD_REPEATS_2"/>
    <property type="match status" value="4"/>
</dbReference>
<dbReference type="PROSITE" id="PS51394">
    <property type="entry name" value="PFU"/>
    <property type="match status" value="1"/>
</dbReference>
<dbReference type="GO" id="GO:0010992">
    <property type="term" value="P:ubiquitin recycling"/>
    <property type="evidence" value="ECO:0007669"/>
    <property type="project" value="TreeGrafter"/>
</dbReference>
<evidence type="ECO:0000256" key="5">
    <source>
        <dbReference type="ARBA" id="ARBA00022737"/>
    </source>
</evidence>
<evidence type="ECO:0000256" key="4">
    <source>
        <dbReference type="ARBA" id="ARBA00022574"/>
    </source>
</evidence>
<dbReference type="InterPro" id="IPR015943">
    <property type="entry name" value="WD40/YVTN_repeat-like_dom_sf"/>
</dbReference>
<dbReference type="InterPro" id="IPR015155">
    <property type="entry name" value="PFU"/>
</dbReference>
<dbReference type="InterPro" id="IPR038122">
    <property type="entry name" value="PFU_sf"/>
</dbReference>
<dbReference type="SUPFAM" id="SSF50978">
    <property type="entry name" value="WD40 repeat-like"/>
    <property type="match status" value="1"/>
</dbReference>
<dbReference type="GO" id="GO:0005634">
    <property type="term" value="C:nucleus"/>
    <property type="evidence" value="ECO:0007669"/>
    <property type="project" value="TreeGrafter"/>
</dbReference>
<dbReference type="Gene3D" id="2.130.10.10">
    <property type="entry name" value="YVTN repeat-like/Quinoprotein amine dehydrogenase"/>
    <property type="match status" value="1"/>
</dbReference>
<dbReference type="Gene3D" id="3.10.20.870">
    <property type="entry name" value="PFU (PLAA family ubiquitin binding), C-terminal domain"/>
    <property type="match status" value="2"/>
</dbReference>
<comment type="caution">
    <text evidence="9">The sequence shown here is derived from an EMBL/GenBank/DDBJ whole genome shotgun (WGS) entry which is preliminary data.</text>
</comment>
<feature type="repeat" description="WD" evidence="6">
    <location>
        <begin position="114"/>
        <end position="145"/>
    </location>
</feature>
<dbReference type="InterPro" id="IPR001680">
    <property type="entry name" value="WD40_rpt"/>
</dbReference>
<feature type="repeat" description="WD" evidence="6">
    <location>
        <begin position="201"/>
        <end position="241"/>
    </location>
</feature>
<protein>
    <submittedName>
        <fullName evidence="9">Uncharacterized protein</fullName>
    </submittedName>
</protein>
<keyword evidence="5" id="KW-0677">Repeat</keyword>
<dbReference type="GO" id="GO:0005737">
    <property type="term" value="C:cytoplasm"/>
    <property type="evidence" value="ECO:0007669"/>
    <property type="project" value="UniProtKB-SubCell"/>
</dbReference>
<dbReference type="OrthoDB" id="10265988at2759"/>
<evidence type="ECO:0000259" key="8">
    <source>
        <dbReference type="PROSITE" id="PS51396"/>
    </source>
</evidence>
<evidence type="ECO:0000313" key="9">
    <source>
        <dbReference type="EMBL" id="CAD6198184.1"/>
    </source>
</evidence>